<feature type="transmembrane region" description="Helical" evidence="1">
    <location>
        <begin position="12"/>
        <end position="37"/>
    </location>
</feature>
<keyword evidence="1" id="KW-1133">Transmembrane helix</keyword>
<dbReference type="Proteomes" id="UP000004259">
    <property type="component" value="Unassembled WGS sequence"/>
</dbReference>
<feature type="transmembrane region" description="Helical" evidence="1">
    <location>
        <begin position="238"/>
        <end position="261"/>
    </location>
</feature>
<organism evidence="2 3">
    <name type="scientific">Ruminococcus albus 8</name>
    <dbReference type="NCBI Taxonomy" id="246199"/>
    <lineage>
        <taxon>Bacteria</taxon>
        <taxon>Bacillati</taxon>
        <taxon>Bacillota</taxon>
        <taxon>Clostridia</taxon>
        <taxon>Eubacteriales</taxon>
        <taxon>Oscillospiraceae</taxon>
        <taxon>Ruminococcus</taxon>
    </lineage>
</organism>
<name>E9SFH3_RUMAL</name>
<evidence type="ECO:0000256" key="1">
    <source>
        <dbReference type="SAM" id="Phobius"/>
    </source>
</evidence>
<reference evidence="2 3" key="1">
    <citation type="submission" date="2011-02" db="EMBL/GenBank/DDBJ databases">
        <authorList>
            <person name="Nelson K.E."/>
            <person name="Sutton G."/>
            <person name="Torralba M."/>
            <person name="Durkin S."/>
            <person name="Harkins D."/>
            <person name="Montgomery R."/>
            <person name="Ziemer C."/>
            <person name="Klaassens E."/>
            <person name="Ocuiv P."/>
            <person name="Morrison M."/>
        </authorList>
    </citation>
    <scope>NUCLEOTIDE SEQUENCE [LARGE SCALE GENOMIC DNA]</scope>
    <source>
        <strain evidence="2 3">8</strain>
    </source>
</reference>
<keyword evidence="1" id="KW-0472">Membrane</keyword>
<feature type="transmembrane region" description="Helical" evidence="1">
    <location>
        <begin position="58"/>
        <end position="78"/>
    </location>
</feature>
<proteinExistence type="predicted"/>
<dbReference type="Pfam" id="PF03845">
    <property type="entry name" value="Spore_permease"/>
    <property type="match status" value="1"/>
</dbReference>
<keyword evidence="1" id="KW-0812">Transmembrane</keyword>
<dbReference type="InterPro" id="IPR004761">
    <property type="entry name" value="Spore_GerAB"/>
</dbReference>
<dbReference type="AlphaFoldDB" id="E9SFH3"/>
<feature type="transmembrane region" description="Helical" evidence="1">
    <location>
        <begin position="191"/>
        <end position="213"/>
    </location>
</feature>
<feature type="transmembrane region" description="Helical" evidence="1">
    <location>
        <begin position="84"/>
        <end position="105"/>
    </location>
</feature>
<dbReference type="eggNOG" id="ENOG5033K8S">
    <property type="taxonomic scope" value="Bacteria"/>
</dbReference>
<feature type="transmembrane region" description="Helical" evidence="1">
    <location>
        <begin position="273"/>
        <end position="293"/>
    </location>
</feature>
<feature type="transmembrane region" description="Helical" evidence="1">
    <location>
        <begin position="305"/>
        <end position="321"/>
    </location>
</feature>
<dbReference type="GO" id="GO:0016020">
    <property type="term" value="C:membrane"/>
    <property type="evidence" value="ECO:0007669"/>
    <property type="project" value="InterPro"/>
</dbReference>
<protein>
    <submittedName>
        <fullName evidence="2">Putative membrane protein</fullName>
    </submittedName>
</protein>
<dbReference type="STRING" id="246199.CUS_5237"/>
<accession>E9SFH3</accession>
<dbReference type="GO" id="GO:0009847">
    <property type="term" value="P:spore germination"/>
    <property type="evidence" value="ECO:0007669"/>
    <property type="project" value="InterPro"/>
</dbReference>
<feature type="transmembrane region" description="Helical" evidence="1">
    <location>
        <begin position="117"/>
        <end position="135"/>
    </location>
</feature>
<evidence type="ECO:0000313" key="3">
    <source>
        <dbReference type="Proteomes" id="UP000004259"/>
    </source>
</evidence>
<gene>
    <name evidence="2" type="ORF">CUS_5237</name>
</gene>
<keyword evidence="3" id="KW-1185">Reference proteome</keyword>
<sequence>MLTFFPRSTESGFASIIGILLSTAVQGLLIFPVVRLVKKTHTDPLSASHNISSPLEKAVTAAFLLFFLYDAFLDIGSMAYFTDYFFSVNMPRALTVACCLLTALYAARLDSPVIGRLAQLSIILTCLMLLTVAAGSAERIDVTRFDLAIPHVGKAIFHAALADTGRCECLVIFSFYAAHTNGDAAVTARRFLIAKGTIICTIFALVTAVLGSLSLNTPLPVFTLAATSENLITERCDALFLLAWIFTGLVKLANLLHCAAICIRRLFPKSTHFASVMSAGILPAAAALPLLLIYKWESIICSERSIVPIIVLTFILPLILLRTDTRSADAPSDPSVQNSV</sequence>
<feature type="transmembrane region" description="Helical" evidence="1">
    <location>
        <begin position="155"/>
        <end position="179"/>
    </location>
</feature>
<comment type="caution">
    <text evidence="2">The sequence shown here is derived from an EMBL/GenBank/DDBJ whole genome shotgun (WGS) entry which is preliminary data.</text>
</comment>
<evidence type="ECO:0000313" key="2">
    <source>
        <dbReference type="EMBL" id="EGC01952.1"/>
    </source>
</evidence>
<dbReference type="EMBL" id="ADKM02000118">
    <property type="protein sequence ID" value="EGC01952.1"/>
    <property type="molecule type" value="Genomic_DNA"/>
</dbReference>